<evidence type="ECO:0000259" key="9">
    <source>
        <dbReference type="Pfam" id="PF26095"/>
    </source>
</evidence>
<feature type="coiled-coil region" evidence="7">
    <location>
        <begin position="328"/>
        <end position="401"/>
    </location>
</feature>
<keyword evidence="11" id="KW-1185">Reference proteome</keyword>
<feature type="coiled-coil region" evidence="7">
    <location>
        <begin position="543"/>
        <end position="573"/>
    </location>
</feature>
<comment type="caution">
    <text evidence="10">The sequence shown here is derived from an EMBL/GenBank/DDBJ whole genome shotgun (WGS) entry which is preliminary data.</text>
</comment>
<sequence length="780" mass="89888">MSTTRKRSHSVESEATSLKKRIIADENGEPHPNVNGVASQQEDLELSGQDKLELFRKEAIYRRMKHYSREYEHSQARIAELEERKVTCEAGLAAMSACWQQLVDTLQSLVKSDEQLPTTDNIRDLYTISTYVSEDSMPELKSSLEKTQEATTQVVSKLLSKSGRPSDDEWASEYRKAQAESAALRSQVDVLLVRLQDYEERTSRYKEALSLAENRLERTKSKTVQDIQPKSQPKSEDQDGVTENEQRKPSSPAPNGDHALHAHLESYWQEVAEQRHKQIQEFEREKHELKTRIHILEVQLQVPTHGQVTRSSHYQIAATRLTMTTQTLHDRETEIAKLKDELHQTKEANKQAEEASKASSIEFAVRIMPNIFLQRDFQQEVNELKNLLAQRDTNLARLRESRDQQVAELHERKTRETVRIQSCEENKTLAESRGEHINVLNSQLKRCRLQLAAQANREDIVSLLMDNPNDVNYIETLHAKLQSAEKRLAALDQACSKLDAEQPDIARHIQGETEALQKLSEVSAELEKYRTVYGELSSLQPDAGQLASQLQQKEDELQRLRLLEQQREQTETSLYTEIEKLSAAWETLDNQVKSKVFDLTSMEEKLTRALTEKAKAENKFYATMRDKEGIELERRTLHRNLEKHAKVVEALKETESKLSHQITMAQKVISAREQTCSLHDRELRELRNKSKELEYKFQEEHNKFNSLFRSISDTEHKTANLRERLRTAIEEQTRSKKDLQRQALKLQSKERLLSSARGRGADQDADSTVADSLKLLSKSD</sequence>
<keyword evidence="6 7" id="KW-0175">Coiled coil</keyword>
<keyword evidence="6" id="KW-0833">Ubl conjugation pathway</keyword>
<keyword evidence="4 6" id="KW-0862">Zinc</keyword>
<evidence type="ECO:0000256" key="2">
    <source>
        <dbReference type="ARBA" id="ARBA00022723"/>
    </source>
</evidence>
<dbReference type="Pfam" id="PF26095">
    <property type="entry name" value="CC_Bre1"/>
    <property type="match status" value="1"/>
</dbReference>
<evidence type="ECO:0000313" key="10">
    <source>
        <dbReference type="EMBL" id="KAL0578744.1"/>
    </source>
</evidence>
<proteinExistence type="inferred from homology"/>
<dbReference type="PANTHER" id="PTHR23163">
    <property type="entry name" value="RING FINGER PROTEIN-RELATED"/>
    <property type="match status" value="1"/>
</dbReference>
<feature type="compositionally biased region" description="Polar residues" evidence="8">
    <location>
        <begin position="222"/>
        <end position="232"/>
    </location>
</feature>
<organism evidence="10 11">
    <name type="scientific">Marasmius crinis-equi</name>
    <dbReference type="NCBI Taxonomy" id="585013"/>
    <lineage>
        <taxon>Eukaryota</taxon>
        <taxon>Fungi</taxon>
        <taxon>Dikarya</taxon>
        <taxon>Basidiomycota</taxon>
        <taxon>Agaricomycotina</taxon>
        <taxon>Agaricomycetes</taxon>
        <taxon>Agaricomycetidae</taxon>
        <taxon>Agaricales</taxon>
        <taxon>Marasmiineae</taxon>
        <taxon>Marasmiaceae</taxon>
        <taxon>Marasmius</taxon>
    </lineage>
</organism>
<feature type="coiled-coil region" evidence="7">
    <location>
        <begin position="676"/>
        <end position="749"/>
    </location>
</feature>
<accession>A0ABR3FTF0</accession>
<dbReference type="InterPro" id="IPR058643">
    <property type="entry name" value="BRE1-like_CC"/>
</dbReference>
<evidence type="ECO:0000256" key="7">
    <source>
        <dbReference type="SAM" id="Coils"/>
    </source>
</evidence>
<feature type="coiled-coil region" evidence="7">
    <location>
        <begin position="272"/>
        <end position="299"/>
    </location>
</feature>
<comment type="similarity">
    <text evidence="6">Belongs to the BRE1 family.</text>
</comment>
<reference evidence="10 11" key="1">
    <citation type="submission" date="2024-02" db="EMBL/GenBank/DDBJ databases">
        <title>A draft genome for the cacao thread blight pathogen Marasmius crinis-equi.</title>
        <authorList>
            <person name="Cohen S.P."/>
            <person name="Baruah I.K."/>
            <person name="Amoako-Attah I."/>
            <person name="Bukari Y."/>
            <person name="Meinhardt L.W."/>
            <person name="Bailey B.A."/>
        </authorList>
    </citation>
    <scope>NUCLEOTIDE SEQUENCE [LARGE SCALE GENOMIC DNA]</scope>
    <source>
        <strain evidence="10 11">GH-76</strain>
    </source>
</reference>
<dbReference type="InterPro" id="IPR013956">
    <property type="entry name" value="E3_ubiquit_lig_Bre1"/>
</dbReference>
<evidence type="ECO:0000256" key="5">
    <source>
        <dbReference type="ARBA" id="ARBA00023242"/>
    </source>
</evidence>
<evidence type="ECO:0000256" key="6">
    <source>
        <dbReference type="RuleBase" id="RU365038"/>
    </source>
</evidence>
<dbReference type="Proteomes" id="UP001465976">
    <property type="component" value="Unassembled WGS sequence"/>
</dbReference>
<keyword evidence="5 6" id="KW-0539">Nucleus</keyword>
<dbReference type="GO" id="GO:0061630">
    <property type="term" value="F:ubiquitin protein ligase activity"/>
    <property type="evidence" value="ECO:0007669"/>
    <property type="project" value="UniProtKB-EC"/>
</dbReference>
<evidence type="ECO:0000313" key="11">
    <source>
        <dbReference type="Proteomes" id="UP001465976"/>
    </source>
</evidence>
<protein>
    <recommendedName>
        <fullName evidence="6">E3 ubiquitin protein ligase</fullName>
        <ecNumber evidence="6">2.3.2.27</ecNumber>
    </recommendedName>
</protein>
<keyword evidence="6" id="KW-0156">Chromatin regulator</keyword>
<dbReference type="Pfam" id="PF08647">
    <property type="entry name" value="BRE1"/>
    <property type="match status" value="1"/>
</dbReference>
<keyword evidence="10" id="KW-0012">Acyltransferase</keyword>
<dbReference type="PANTHER" id="PTHR23163:SF0">
    <property type="entry name" value="E3 UBIQUITIN-PROTEIN LIGASE BRE1"/>
    <property type="match status" value="1"/>
</dbReference>
<dbReference type="EC" id="2.3.2.27" evidence="6"/>
<evidence type="ECO:0000256" key="1">
    <source>
        <dbReference type="ARBA" id="ARBA00004123"/>
    </source>
</evidence>
<comment type="subcellular location">
    <subcellularLocation>
        <location evidence="1 6">Nucleus</location>
    </subcellularLocation>
</comment>
<keyword evidence="2 6" id="KW-0479">Metal-binding</keyword>
<keyword evidence="3 6" id="KW-0863">Zinc-finger</keyword>
<name>A0ABR3FTF0_9AGAR</name>
<evidence type="ECO:0000256" key="8">
    <source>
        <dbReference type="SAM" id="MobiDB-lite"/>
    </source>
</evidence>
<feature type="region of interest" description="Disordered" evidence="8">
    <location>
        <begin position="218"/>
        <end position="258"/>
    </location>
</feature>
<comment type="pathway">
    <text evidence="6">Protein modification; protein ubiquitination.</text>
</comment>
<feature type="region of interest" description="Disordered" evidence="8">
    <location>
        <begin position="1"/>
        <end position="40"/>
    </location>
</feature>
<keyword evidence="6 10" id="KW-0808">Transferase</keyword>
<feature type="region of interest" description="Disordered" evidence="8">
    <location>
        <begin position="750"/>
        <end position="780"/>
    </location>
</feature>
<evidence type="ECO:0000256" key="3">
    <source>
        <dbReference type="ARBA" id="ARBA00022771"/>
    </source>
</evidence>
<gene>
    <name evidence="10" type="primary">BRE1</name>
    <name evidence="10" type="ORF">V5O48_003242</name>
</gene>
<feature type="domain" description="BRE1-like coiled-coil containing" evidence="9">
    <location>
        <begin position="80"/>
        <end position="218"/>
    </location>
</feature>
<evidence type="ECO:0000256" key="4">
    <source>
        <dbReference type="ARBA" id="ARBA00022833"/>
    </source>
</evidence>
<dbReference type="EMBL" id="JBAHYK010000086">
    <property type="protein sequence ID" value="KAL0578744.1"/>
    <property type="molecule type" value="Genomic_DNA"/>
</dbReference>
<comment type="catalytic activity">
    <reaction evidence="6">
        <text>S-ubiquitinyl-[E2 ubiquitin-conjugating enzyme]-L-cysteine + [acceptor protein]-L-lysine = [E2 ubiquitin-conjugating enzyme]-L-cysteine + N(6)-ubiquitinyl-[acceptor protein]-L-lysine.</text>
        <dbReference type="EC" id="2.3.2.27"/>
    </reaction>
</comment>
<feature type="coiled-coil region" evidence="7">
    <location>
        <begin position="474"/>
        <end position="501"/>
    </location>
</feature>